<dbReference type="AlphaFoldDB" id="A0A371EYR3"/>
<feature type="compositionally biased region" description="Basic and acidic residues" evidence="1">
    <location>
        <begin position="55"/>
        <end position="65"/>
    </location>
</feature>
<evidence type="ECO:0000313" key="3">
    <source>
        <dbReference type="Proteomes" id="UP000257109"/>
    </source>
</evidence>
<dbReference type="Proteomes" id="UP000257109">
    <property type="component" value="Unassembled WGS sequence"/>
</dbReference>
<proteinExistence type="predicted"/>
<keyword evidence="3" id="KW-1185">Reference proteome</keyword>
<sequence>MMSKKARMEEESRIKIGECLKEVEYEMCLRREERDQALLEKQENLESMKNQSQAELKEERRKAEEWEDRVKPAILQHPYETRSKTRQMEVVVDDLEQHEELMGDVNHLKEQMGKILELLARGATGNTSGAVQIIPDHLPGFTPHQTFGPISDPSYDMPFRFNTSGEERQASATNIQTEGHAARAKPMPNPAPKAKTNRFYLLENSRSQHMMTIREPLW</sequence>
<reference evidence="2" key="1">
    <citation type="submission" date="2018-05" db="EMBL/GenBank/DDBJ databases">
        <title>Draft genome of Mucuna pruriens seed.</title>
        <authorList>
            <person name="Nnadi N.E."/>
            <person name="Vos R."/>
            <person name="Hasami M.H."/>
            <person name="Devisetty U.K."/>
            <person name="Aguiy J.C."/>
        </authorList>
    </citation>
    <scope>NUCLEOTIDE SEQUENCE [LARGE SCALE GENOMIC DNA]</scope>
    <source>
        <strain evidence="2">JCA_2017</strain>
    </source>
</reference>
<gene>
    <name evidence="2" type="ORF">CR513_49548</name>
</gene>
<name>A0A371EYR3_MUCPR</name>
<evidence type="ECO:0000313" key="2">
    <source>
        <dbReference type="EMBL" id="RDX71144.1"/>
    </source>
</evidence>
<protein>
    <submittedName>
        <fullName evidence="2">Uncharacterized protein</fullName>
    </submittedName>
</protein>
<feature type="non-terminal residue" evidence="2">
    <location>
        <position position="1"/>
    </location>
</feature>
<dbReference type="EMBL" id="QJKJ01011450">
    <property type="protein sequence ID" value="RDX71144.1"/>
    <property type="molecule type" value="Genomic_DNA"/>
</dbReference>
<comment type="caution">
    <text evidence="2">The sequence shown here is derived from an EMBL/GenBank/DDBJ whole genome shotgun (WGS) entry which is preliminary data.</text>
</comment>
<feature type="region of interest" description="Disordered" evidence="1">
    <location>
        <begin position="41"/>
        <end position="65"/>
    </location>
</feature>
<feature type="region of interest" description="Disordered" evidence="1">
    <location>
        <begin position="166"/>
        <end position="194"/>
    </location>
</feature>
<organism evidence="2 3">
    <name type="scientific">Mucuna pruriens</name>
    <name type="common">Velvet bean</name>
    <name type="synonym">Dolichos pruriens</name>
    <dbReference type="NCBI Taxonomy" id="157652"/>
    <lineage>
        <taxon>Eukaryota</taxon>
        <taxon>Viridiplantae</taxon>
        <taxon>Streptophyta</taxon>
        <taxon>Embryophyta</taxon>
        <taxon>Tracheophyta</taxon>
        <taxon>Spermatophyta</taxon>
        <taxon>Magnoliopsida</taxon>
        <taxon>eudicotyledons</taxon>
        <taxon>Gunneridae</taxon>
        <taxon>Pentapetalae</taxon>
        <taxon>rosids</taxon>
        <taxon>fabids</taxon>
        <taxon>Fabales</taxon>
        <taxon>Fabaceae</taxon>
        <taxon>Papilionoideae</taxon>
        <taxon>50 kb inversion clade</taxon>
        <taxon>NPAAA clade</taxon>
        <taxon>indigoferoid/millettioid clade</taxon>
        <taxon>Phaseoleae</taxon>
        <taxon>Mucuna</taxon>
    </lineage>
</organism>
<accession>A0A371EYR3</accession>
<evidence type="ECO:0000256" key="1">
    <source>
        <dbReference type="SAM" id="MobiDB-lite"/>
    </source>
</evidence>